<feature type="transmembrane region" description="Helical" evidence="1">
    <location>
        <begin position="152"/>
        <end position="172"/>
    </location>
</feature>
<feature type="transmembrane region" description="Helical" evidence="1">
    <location>
        <begin position="128"/>
        <end position="146"/>
    </location>
</feature>
<dbReference type="EMBL" id="CP003108">
    <property type="protein sequence ID" value="AET69098.1"/>
    <property type="molecule type" value="Genomic_DNA"/>
</dbReference>
<reference evidence="3" key="1">
    <citation type="submission" date="2011-11" db="EMBL/GenBank/DDBJ databases">
        <title>Complete sequence of Desulfosporosinus orientis DSM 765.</title>
        <authorList>
            <person name="Lucas S."/>
            <person name="Han J."/>
            <person name="Lapidus A."/>
            <person name="Cheng J.-F."/>
            <person name="Goodwin L."/>
            <person name="Pitluck S."/>
            <person name="Peters L."/>
            <person name="Ovchinnikova G."/>
            <person name="Teshima H."/>
            <person name="Detter J.C."/>
            <person name="Han C."/>
            <person name="Tapia R."/>
            <person name="Land M."/>
            <person name="Hauser L."/>
            <person name="Kyrpides N."/>
            <person name="Ivanova N."/>
            <person name="Pagani I."/>
            <person name="Pester M."/>
            <person name="Spring S."/>
            <person name="Ollivier B."/>
            <person name="Rattei T."/>
            <person name="Klenk H.-P."/>
            <person name="Wagner M."/>
            <person name="Loy A."/>
            <person name="Woyke T."/>
        </authorList>
    </citation>
    <scope>NUCLEOTIDE SEQUENCE [LARGE SCALE GENOMIC DNA]</scope>
    <source>
        <strain evidence="3">ATCC 19365 / DSM 765 / NCIMB 8382 / VKM B-1628</strain>
    </source>
</reference>
<dbReference type="Proteomes" id="UP000006346">
    <property type="component" value="Chromosome"/>
</dbReference>
<evidence type="ECO:0000313" key="2">
    <source>
        <dbReference type="EMBL" id="AET69098.1"/>
    </source>
</evidence>
<proteinExistence type="predicted"/>
<evidence type="ECO:0008006" key="4">
    <source>
        <dbReference type="Google" id="ProtNLM"/>
    </source>
</evidence>
<dbReference type="OrthoDB" id="2596219at2"/>
<keyword evidence="1" id="KW-0472">Membrane</keyword>
<evidence type="ECO:0000313" key="3">
    <source>
        <dbReference type="Proteomes" id="UP000006346"/>
    </source>
</evidence>
<accession>G7WIM4</accession>
<dbReference type="AlphaFoldDB" id="G7WIM4"/>
<dbReference type="HOGENOM" id="CLU_117607_0_0_9"/>
<evidence type="ECO:0000256" key="1">
    <source>
        <dbReference type="SAM" id="Phobius"/>
    </source>
</evidence>
<reference evidence="2 3" key="2">
    <citation type="journal article" date="2012" name="J. Bacteriol.">
        <title>Complete genome sequences of Desulfosporosinus orientis DSM765T, Desulfosporosinus youngiae DSM17734T, Desulfosporosinus meridiei DSM13257T, and Desulfosporosinus acidiphilus DSM22704T.</title>
        <authorList>
            <person name="Pester M."/>
            <person name="Brambilla E."/>
            <person name="Alazard D."/>
            <person name="Rattei T."/>
            <person name="Weinmaier T."/>
            <person name="Han J."/>
            <person name="Lucas S."/>
            <person name="Lapidus A."/>
            <person name="Cheng J.F."/>
            <person name="Goodwin L."/>
            <person name="Pitluck S."/>
            <person name="Peters L."/>
            <person name="Ovchinnikova G."/>
            <person name="Teshima H."/>
            <person name="Detter J.C."/>
            <person name="Han C.S."/>
            <person name="Tapia R."/>
            <person name="Land M.L."/>
            <person name="Hauser L."/>
            <person name="Kyrpides N.C."/>
            <person name="Ivanova N.N."/>
            <person name="Pagani I."/>
            <person name="Huntmann M."/>
            <person name="Wei C.L."/>
            <person name="Davenport K.W."/>
            <person name="Daligault H."/>
            <person name="Chain P.S."/>
            <person name="Chen A."/>
            <person name="Mavromatis K."/>
            <person name="Markowitz V."/>
            <person name="Szeto E."/>
            <person name="Mikhailova N."/>
            <person name="Pati A."/>
            <person name="Wagner M."/>
            <person name="Woyke T."/>
            <person name="Ollivier B."/>
            <person name="Klenk H.P."/>
            <person name="Spring S."/>
            <person name="Loy A."/>
        </authorList>
    </citation>
    <scope>NUCLEOTIDE SEQUENCE [LARGE SCALE GENOMIC DNA]</scope>
    <source>
        <strain evidence="3">ATCC 19365 / DSM 765 / NCIMB 8382 / VKM B-1628</strain>
    </source>
</reference>
<keyword evidence="1" id="KW-1133">Transmembrane helix</keyword>
<gene>
    <name evidence="2" type="ordered locus">Desor_3619</name>
</gene>
<dbReference type="eggNOG" id="ENOG50336TS">
    <property type="taxonomic scope" value="Bacteria"/>
</dbReference>
<feature type="transmembrane region" description="Helical" evidence="1">
    <location>
        <begin position="81"/>
        <end position="107"/>
    </location>
</feature>
<protein>
    <recommendedName>
        <fullName evidence="4">Integral membrane protein</fullName>
    </recommendedName>
</protein>
<name>G7WIM4_DESOD</name>
<feature type="transmembrane region" description="Helical" evidence="1">
    <location>
        <begin position="53"/>
        <end position="69"/>
    </location>
</feature>
<dbReference type="KEGG" id="dor:Desor_3619"/>
<keyword evidence="1" id="KW-0812">Transmembrane</keyword>
<dbReference type="RefSeq" id="WP_014185906.1">
    <property type="nucleotide sequence ID" value="NC_016584.1"/>
</dbReference>
<organism evidence="2 3">
    <name type="scientific">Desulfosporosinus orientis (strain ATCC 19365 / DSM 765 / NCIMB 8382 / VKM B-1628 / Singapore I)</name>
    <name type="common">Desulfotomaculum orientis</name>
    <dbReference type="NCBI Taxonomy" id="768706"/>
    <lineage>
        <taxon>Bacteria</taxon>
        <taxon>Bacillati</taxon>
        <taxon>Bacillota</taxon>
        <taxon>Clostridia</taxon>
        <taxon>Eubacteriales</taxon>
        <taxon>Desulfitobacteriaceae</taxon>
        <taxon>Desulfosporosinus</taxon>
    </lineage>
</organism>
<sequence length="180" mass="20759">MGFNKMYWGFLFFFDFRIQGVDILPDVIGYWLIYLGLKEIVSVNSHFIEARKYTVVLAILSIFDLYQIQVPIEQFNLNSIWGIFMLMGIIIVLLDLLMVFHLCHGIAELAAEKSFGELENMALSRWKYYLYLRVGMAVIAHAVFVIPALVMLVFIPLFIMSIVVLLLMMGLMKEANYLVG</sequence>
<keyword evidence="3" id="KW-1185">Reference proteome</keyword>
<dbReference type="PATRIC" id="fig|768706.3.peg.3652"/>